<keyword evidence="1" id="KW-0812">Transmembrane</keyword>
<keyword evidence="1" id="KW-1133">Transmembrane helix</keyword>
<feature type="transmembrane region" description="Helical" evidence="1">
    <location>
        <begin position="78"/>
        <end position="95"/>
    </location>
</feature>
<evidence type="ECO:0000313" key="2">
    <source>
        <dbReference type="EMBL" id="KCZ87153.1"/>
    </source>
</evidence>
<feature type="transmembrane region" description="Helical" evidence="1">
    <location>
        <begin position="158"/>
        <end position="180"/>
    </location>
</feature>
<sequence>MPNLEFNFDNALFHFRRTGGPKGFLLKFGATYAVLYLVMSAVNLWLQWPMFGMMFNPDMMNDPVAMEAAMTGQVGRMLLGYLLMFPLGLAFWMLFEGANQRRYMRAEGFRLQLGGDEWRLLVVGLIWFGLFIALYLGIFLVMALIFGVVAAIGSSESAILAGFLVFILLIAYMVFALWVAARFSPAAALTVRDRSIQFGQAWRVTKGKAWAIVGSWIVLMLIMMVVFFVFYLIFAVVMVASLMPVMSGIEDDPTAIFSAMAAPGIIIPGGILMVGFIFLQACWMHIFSGPAALAARADPQWASNPAIDETFT</sequence>
<dbReference type="RefSeq" id="WP_035619582.1">
    <property type="nucleotide sequence ID" value="NZ_ARYK01000014.1"/>
</dbReference>
<evidence type="ECO:0000313" key="3">
    <source>
        <dbReference type="Proteomes" id="UP000025171"/>
    </source>
</evidence>
<dbReference type="AlphaFoldDB" id="A0A059F9E3"/>
<organism evidence="2 3">
    <name type="scientific">Hyphomonas johnsonii MHS-2</name>
    <dbReference type="NCBI Taxonomy" id="1280950"/>
    <lineage>
        <taxon>Bacteria</taxon>
        <taxon>Pseudomonadati</taxon>
        <taxon>Pseudomonadota</taxon>
        <taxon>Alphaproteobacteria</taxon>
        <taxon>Hyphomonadales</taxon>
        <taxon>Hyphomonadaceae</taxon>
        <taxon>Hyphomonas</taxon>
    </lineage>
</organism>
<keyword evidence="3" id="KW-1185">Reference proteome</keyword>
<accession>A0A059F9E3</accession>
<feature type="transmembrane region" description="Helical" evidence="1">
    <location>
        <begin position="210"/>
        <end position="243"/>
    </location>
</feature>
<comment type="caution">
    <text evidence="2">The sequence shown here is derived from an EMBL/GenBank/DDBJ whole genome shotgun (WGS) entry which is preliminary data.</text>
</comment>
<evidence type="ECO:0008006" key="4">
    <source>
        <dbReference type="Google" id="ProtNLM"/>
    </source>
</evidence>
<keyword evidence="1" id="KW-0472">Membrane</keyword>
<dbReference type="OrthoDB" id="7617808at2"/>
<feature type="transmembrane region" description="Helical" evidence="1">
    <location>
        <begin position="24"/>
        <end position="46"/>
    </location>
</feature>
<evidence type="ECO:0000256" key="1">
    <source>
        <dbReference type="SAM" id="Phobius"/>
    </source>
</evidence>
<dbReference type="STRING" id="1280950.HJO_17304"/>
<reference evidence="2 3" key="1">
    <citation type="journal article" date="2014" name="Antonie Van Leeuwenhoek">
        <title>Hyphomonas beringensis sp. nov. and Hyphomonas chukchiensis sp. nov., isolated from surface seawater of the Bering Sea and Chukchi Sea.</title>
        <authorList>
            <person name="Li C."/>
            <person name="Lai Q."/>
            <person name="Li G."/>
            <person name="Dong C."/>
            <person name="Wang J."/>
            <person name="Liao Y."/>
            <person name="Shao Z."/>
        </authorList>
    </citation>
    <scope>NUCLEOTIDE SEQUENCE [LARGE SCALE GENOMIC DNA]</scope>
    <source>
        <strain evidence="2 3">MHS-2</strain>
    </source>
</reference>
<dbReference type="EMBL" id="ARYK01000014">
    <property type="protein sequence ID" value="KCZ87153.1"/>
    <property type="molecule type" value="Genomic_DNA"/>
</dbReference>
<gene>
    <name evidence="2" type="ORF">HJO_17304</name>
</gene>
<name>A0A059F9E3_9PROT</name>
<feature type="transmembrane region" description="Helical" evidence="1">
    <location>
        <begin position="120"/>
        <end position="152"/>
    </location>
</feature>
<dbReference type="PATRIC" id="fig|1280950.3.peg.3466"/>
<dbReference type="eggNOG" id="ENOG5033HYW">
    <property type="taxonomic scope" value="Bacteria"/>
</dbReference>
<feature type="transmembrane region" description="Helical" evidence="1">
    <location>
        <begin position="255"/>
        <end position="279"/>
    </location>
</feature>
<dbReference type="Proteomes" id="UP000025171">
    <property type="component" value="Unassembled WGS sequence"/>
</dbReference>
<proteinExistence type="predicted"/>
<protein>
    <recommendedName>
        <fullName evidence="4">Glycerophosphoryl diester phosphodiesterase membrane domain-containing protein</fullName>
    </recommendedName>
</protein>